<reference evidence="2" key="1">
    <citation type="submission" date="2025-08" db="UniProtKB">
        <authorList>
            <consortium name="Ensembl"/>
        </authorList>
    </citation>
    <scope>IDENTIFICATION</scope>
</reference>
<dbReference type="Pfam" id="PF15215">
    <property type="entry name" value="FDC-SP"/>
    <property type="match status" value="1"/>
</dbReference>
<organism evidence="2 3">
    <name type="scientific">Sciurus vulgaris</name>
    <name type="common">Eurasian red squirrel</name>
    <dbReference type="NCBI Taxonomy" id="55149"/>
    <lineage>
        <taxon>Eukaryota</taxon>
        <taxon>Metazoa</taxon>
        <taxon>Chordata</taxon>
        <taxon>Craniata</taxon>
        <taxon>Vertebrata</taxon>
        <taxon>Euteleostomi</taxon>
        <taxon>Mammalia</taxon>
        <taxon>Eutheria</taxon>
        <taxon>Euarchontoglires</taxon>
        <taxon>Glires</taxon>
        <taxon>Rodentia</taxon>
        <taxon>Sciuromorpha</taxon>
        <taxon>Sciuridae</taxon>
        <taxon>Sciurinae</taxon>
        <taxon>Sciurini</taxon>
        <taxon>Sciurus</taxon>
    </lineage>
</organism>
<reference evidence="2" key="2">
    <citation type="submission" date="2025-09" db="UniProtKB">
        <authorList>
            <consortium name="Ensembl"/>
        </authorList>
    </citation>
    <scope>IDENTIFICATION</scope>
</reference>
<accession>A0A8D2DMJ1</accession>
<gene>
    <name evidence="2" type="primary">FDCSP</name>
</gene>
<dbReference type="Ensembl" id="ENSSVLT00005030700.1">
    <property type="protein sequence ID" value="ENSSVLP00005027621.1"/>
    <property type="gene ID" value="ENSSVLG00005021848.1"/>
</dbReference>
<sequence length="85" mass="9658">KALILITAILAIAASVPVPQDQEREKRSVSDSDELSLQFYVPPYQYPFGTYPPFLNQAHPWFRYYLFPIPIPVSVPLPTSPPNEN</sequence>
<dbReference type="AlphaFoldDB" id="A0A8D2DMJ1"/>
<keyword evidence="3" id="KW-1185">Reference proteome</keyword>
<feature type="signal peptide" evidence="1">
    <location>
        <begin position="1"/>
        <end position="15"/>
    </location>
</feature>
<dbReference type="InterPro" id="IPR029187">
    <property type="entry name" value="FDC-SP"/>
</dbReference>
<evidence type="ECO:0000313" key="3">
    <source>
        <dbReference type="Proteomes" id="UP000694564"/>
    </source>
</evidence>
<dbReference type="Proteomes" id="UP000694564">
    <property type="component" value="Chromosome 9"/>
</dbReference>
<evidence type="ECO:0000256" key="1">
    <source>
        <dbReference type="SAM" id="SignalP"/>
    </source>
</evidence>
<protein>
    <submittedName>
        <fullName evidence="2">Follicular dendritic cell secreted protein</fullName>
    </submittedName>
</protein>
<evidence type="ECO:0000313" key="2">
    <source>
        <dbReference type="Ensembl" id="ENSSVLP00005027621.1"/>
    </source>
</evidence>
<proteinExistence type="predicted"/>
<name>A0A8D2DMJ1_SCIVU</name>
<dbReference type="GeneTree" id="ENSGT00390000015551"/>
<keyword evidence="1" id="KW-0732">Signal</keyword>
<feature type="chain" id="PRO_5034105265" evidence="1">
    <location>
        <begin position="16"/>
        <end position="85"/>
    </location>
</feature>